<accession>A0A378KEM9</accession>
<protein>
    <submittedName>
        <fullName evidence="1">F pilus extension/retraction protein TrbI Inner membrane protein</fullName>
    </submittedName>
</protein>
<dbReference type="AlphaFoldDB" id="A0A378KEM9"/>
<dbReference type="Pfam" id="PF09677">
    <property type="entry name" value="TrbI_Ftype"/>
    <property type="match status" value="1"/>
</dbReference>
<keyword evidence="2" id="KW-1185">Reference proteome</keyword>
<sequence>MRLMSLLTRSTLALSVLGGVFYSVHQHPVLVTFDKDVVQGQFIRQLAEVNANESQVEQSSRRFNTVLQQVLANLARQKNVIILKKSDVLAGGVDITDEVILKCHQAMRKKS</sequence>
<dbReference type="OrthoDB" id="5652058at2"/>
<evidence type="ECO:0000313" key="1">
    <source>
        <dbReference type="EMBL" id="STX81712.1"/>
    </source>
</evidence>
<dbReference type="RefSeq" id="WP_115333066.1">
    <property type="nucleotide sequence ID" value="NZ_CAAAHP010000014.1"/>
</dbReference>
<evidence type="ECO:0000313" key="2">
    <source>
        <dbReference type="Proteomes" id="UP000254794"/>
    </source>
</evidence>
<dbReference type="EMBL" id="UGOD01000008">
    <property type="protein sequence ID" value="STX81712.1"/>
    <property type="molecule type" value="Genomic_DNA"/>
</dbReference>
<dbReference type="NCBIfam" id="TIGR02744">
    <property type="entry name" value="TrbI_Ftype"/>
    <property type="match status" value="1"/>
</dbReference>
<dbReference type="InterPro" id="IPR014115">
    <property type="entry name" value="TrbI_Ftype"/>
</dbReference>
<proteinExistence type="predicted"/>
<dbReference type="Proteomes" id="UP000254794">
    <property type="component" value="Unassembled WGS sequence"/>
</dbReference>
<reference evidence="1 2" key="1">
    <citation type="submission" date="2018-06" db="EMBL/GenBank/DDBJ databases">
        <authorList>
            <consortium name="Pathogen Informatics"/>
            <person name="Doyle S."/>
        </authorList>
    </citation>
    <scope>NUCLEOTIDE SEQUENCE [LARGE SCALE GENOMIC DNA]</scope>
    <source>
        <strain evidence="1 2">NCTC13316</strain>
    </source>
</reference>
<name>A0A378KEM9_9GAMM</name>
<organism evidence="1 2">
    <name type="scientific">Legionella busanensis</name>
    <dbReference type="NCBI Taxonomy" id="190655"/>
    <lineage>
        <taxon>Bacteria</taxon>
        <taxon>Pseudomonadati</taxon>
        <taxon>Pseudomonadota</taxon>
        <taxon>Gammaproteobacteria</taxon>
        <taxon>Legionellales</taxon>
        <taxon>Legionellaceae</taxon>
        <taxon>Legionella</taxon>
    </lineage>
</organism>
<gene>
    <name evidence="1" type="primary">trbI_3</name>
    <name evidence="1" type="ORF">NCTC13316_03587</name>
</gene>